<reference evidence="1 2" key="1">
    <citation type="submission" date="2017-10" db="EMBL/GenBank/DDBJ databases">
        <title>Comparative genomics between pathogenic Norcardia.</title>
        <authorList>
            <person name="Zeng L."/>
        </authorList>
    </citation>
    <scope>NUCLEOTIDE SEQUENCE [LARGE SCALE GENOMIC DNA]</scope>
    <source>
        <strain evidence="1 2">NC_YFY_NT001</strain>
    </source>
</reference>
<evidence type="ECO:0000313" key="2">
    <source>
        <dbReference type="Proteomes" id="UP000221961"/>
    </source>
</evidence>
<organism evidence="1 2">
    <name type="scientific">Nocardia terpenica</name>
    <dbReference type="NCBI Taxonomy" id="455432"/>
    <lineage>
        <taxon>Bacteria</taxon>
        <taxon>Bacillati</taxon>
        <taxon>Actinomycetota</taxon>
        <taxon>Actinomycetes</taxon>
        <taxon>Mycobacteriales</taxon>
        <taxon>Nocardiaceae</taxon>
        <taxon>Nocardia</taxon>
    </lineage>
</organism>
<dbReference type="KEGG" id="ntp:CRH09_18360"/>
<proteinExistence type="predicted"/>
<dbReference type="GeneID" id="88359335"/>
<dbReference type="RefSeq" id="WP_098694968.1">
    <property type="nucleotide sequence ID" value="NZ_CP023778.1"/>
</dbReference>
<accession>A0A291RJU4</accession>
<dbReference type="AlphaFoldDB" id="A0A291RJU4"/>
<name>A0A291RJU4_9NOCA</name>
<dbReference type="Proteomes" id="UP000221961">
    <property type="component" value="Chromosome"/>
</dbReference>
<sequence length="177" mass="18917">MTDSGGSQLGLAVTGFDPKNLMALADQYHARMVRPLESGSVAGHLVKPYAIEAPGRRVVDHDVRAALRVAGDHLSSGHLRGSVGLAVLLVHAGADGDYVLVHTWIEAYMSDLAVFIGPPGDPAQLRPGRSGLAPCVWEAAVLAHERNAFTRHVLDGQGTLDERLTAWRCDVLEGEVR</sequence>
<evidence type="ECO:0000313" key="1">
    <source>
        <dbReference type="EMBL" id="ATL67863.1"/>
    </source>
</evidence>
<gene>
    <name evidence="1" type="ORF">CRH09_18360</name>
</gene>
<dbReference type="EMBL" id="CP023778">
    <property type="protein sequence ID" value="ATL67863.1"/>
    <property type="molecule type" value="Genomic_DNA"/>
</dbReference>
<protein>
    <submittedName>
        <fullName evidence="1">Uncharacterized protein</fullName>
    </submittedName>
</protein>